<dbReference type="AlphaFoldDB" id="A0A1F5XXV0"/>
<protein>
    <recommendedName>
        <fullName evidence="4">PKD domain-containing protein</fullName>
    </recommendedName>
</protein>
<organism evidence="2 3">
    <name type="scientific">Candidatus Giovannonibacteria bacterium RIFCSPLOWO2_12_FULL_43_26</name>
    <dbReference type="NCBI Taxonomy" id="1798363"/>
    <lineage>
        <taxon>Bacteria</taxon>
        <taxon>Candidatus Giovannoniibacteriota</taxon>
    </lineage>
</organism>
<keyword evidence="1" id="KW-0732">Signal</keyword>
<evidence type="ECO:0000313" key="2">
    <source>
        <dbReference type="EMBL" id="OGF92777.1"/>
    </source>
</evidence>
<sequence>MKNIYKILIPVLALLFSWQVYALTLSSPTDLALDVFPSSPRAGASFTVSTKSFSFDMVRAKFTWFLDGKNITSGVGLREQSFQAGKIGSEMNIRVSVISADGISYEAGAKITISDVDFIIRPLTYTPSFYRGSALATPGSITEIIAVPHLFFGGERLRAQNLIYEWSIDDKLFRNQSGGGKNKFSIKLADVGNSDYIVTLRVSTLDGEISAQKSVRLKTTMPEILFYETNALTGLKSMALNSFLGRAGDSFSILAEPFYFDLGSLVRAKFNWNANGTAAAPNAKNPLLLELAAPDNTDSQTAFSLKIEDRQALFQQAEALINISATK</sequence>
<dbReference type="EMBL" id="MFIP01000002">
    <property type="protein sequence ID" value="OGF92777.1"/>
    <property type="molecule type" value="Genomic_DNA"/>
</dbReference>
<name>A0A1F5XXV0_9BACT</name>
<proteinExistence type="predicted"/>
<reference evidence="2 3" key="1">
    <citation type="journal article" date="2016" name="Nat. Commun.">
        <title>Thousands of microbial genomes shed light on interconnected biogeochemical processes in an aquifer system.</title>
        <authorList>
            <person name="Anantharaman K."/>
            <person name="Brown C.T."/>
            <person name="Hug L.A."/>
            <person name="Sharon I."/>
            <person name="Castelle C.J."/>
            <person name="Probst A.J."/>
            <person name="Thomas B.C."/>
            <person name="Singh A."/>
            <person name="Wilkins M.J."/>
            <person name="Karaoz U."/>
            <person name="Brodie E.L."/>
            <person name="Williams K.H."/>
            <person name="Hubbard S.S."/>
            <person name="Banfield J.F."/>
        </authorList>
    </citation>
    <scope>NUCLEOTIDE SEQUENCE [LARGE SCALE GENOMIC DNA]</scope>
</reference>
<comment type="caution">
    <text evidence="2">The sequence shown here is derived from an EMBL/GenBank/DDBJ whole genome shotgun (WGS) entry which is preliminary data.</text>
</comment>
<feature type="signal peptide" evidence="1">
    <location>
        <begin position="1"/>
        <end position="22"/>
    </location>
</feature>
<gene>
    <name evidence="2" type="ORF">A3H05_00040</name>
</gene>
<accession>A0A1F5XXV0</accession>
<feature type="chain" id="PRO_5009522325" description="PKD domain-containing protein" evidence="1">
    <location>
        <begin position="23"/>
        <end position="327"/>
    </location>
</feature>
<evidence type="ECO:0000313" key="3">
    <source>
        <dbReference type="Proteomes" id="UP000177334"/>
    </source>
</evidence>
<evidence type="ECO:0000256" key="1">
    <source>
        <dbReference type="SAM" id="SignalP"/>
    </source>
</evidence>
<evidence type="ECO:0008006" key="4">
    <source>
        <dbReference type="Google" id="ProtNLM"/>
    </source>
</evidence>
<dbReference type="Proteomes" id="UP000177334">
    <property type="component" value="Unassembled WGS sequence"/>
</dbReference>